<dbReference type="RefSeq" id="WP_072867008.1">
    <property type="nucleotide sequence ID" value="NZ_FQZM01000004.1"/>
</dbReference>
<dbReference type="STRING" id="1121432.SAMN02745219_00308"/>
<dbReference type="InterPro" id="IPR020053">
    <property type="entry name" value="Ribosome-bd_factorA_CS"/>
</dbReference>
<dbReference type="AlphaFoldDB" id="A0A1M6B4Y1"/>
<dbReference type="Gene3D" id="3.30.300.20">
    <property type="match status" value="1"/>
</dbReference>
<dbReference type="GO" id="GO:0030490">
    <property type="term" value="P:maturation of SSU-rRNA"/>
    <property type="evidence" value="ECO:0007669"/>
    <property type="project" value="UniProtKB-UniRule"/>
</dbReference>
<evidence type="ECO:0000313" key="3">
    <source>
        <dbReference type="EMBL" id="SHI43766.1"/>
    </source>
</evidence>
<dbReference type="SUPFAM" id="SSF89919">
    <property type="entry name" value="Ribosome-binding factor A, RbfA"/>
    <property type="match status" value="1"/>
</dbReference>
<evidence type="ECO:0000313" key="4">
    <source>
        <dbReference type="Proteomes" id="UP000184529"/>
    </source>
</evidence>
<evidence type="ECO:0000256" key="2">
    <source>
        <dbReference type="HAMAP-Rule" id="MF_00003"/>
    </source>
</evidence>
<dbReference type="NCBIfam" id="TIGR00082">
    <property type="entry name" value="rbfA"/>
    <property type="match status" value="1"/>
</dbReference>
<keyword evidence="4" id="KW-1185">Reference proteome</keyword>
<dbReference type="PANTHER" id="PTHR33515:SF1">
    <property type="entry name" value="RIBOSOME-BINDING FACTOR A, CHLOROPLASTIC-RELATED"/>
    <property type="match status" value="1"/>
</dbReference>
<comment type="similarity">
    <text evidence="2">Belongs to the RbfA family.</text>
</comment>
<reference evidence="4" key="1">
    <citation type="submission" date="2016-11" db="EMBL/GenBank/DDBJ databases">
        <authorList>
            <person name="Varghese N."/>
            <person name="Submissions S."/>
        </authorList>
    </citation>
    <scope>NUCLEOTIDE SEQUENCE [LARGE SCALE GENOMIC DNA]</scope>
    <source>
        <strain evidence="4">DSM 16057</strain>
    </source>
</reference>
<dbReference type="PANTHER" id="PTHR33515">
    <property type="entry name" value="RIBOSOME-BINDING FACTOR A, CHLOROPLASTIC-RELATED"/>
    <property type="match status" value="1"/>
</dbReference>
<keyword evidence="2" id="KW-0963">Cytoplasm</keyword>
<evidence type="ECO:0000256" key="1">
    <source>
        <dbReference type="ARBA" id="ARBA00022517"/>
    </source>
</evidence>
<dbReference type="EMBL" id="FQZM01000004">
    <property type="protein sequence ID" value="SHI43766.1"/>
    <property type="molecule type" value="Genomic_DNA"/>
</dbReference>
<dbReference type="InterPro" id="IPR015946">
    <property type="entry name" value="KH_dom-like_a/b"/>
</dbReference>
<comment type="subunit">
    <text evidence="2">Monomer. Binds 30S ribosomal subunits, but not 50S ribosomal subunits or 70S ribosomes.</text>
</comment>
<dbReference type="Proteomes" id="UP000184529">
    <property type="component" value="Unassembled WGS sequence"/>
</dbReference>
<dbReference type="GO" id="GO:0005829">
    <property type="term" value="C:cytosol"/>
    <property type="evidence" value="ECO:0007669"/>
    <property type="project" value="TreeGrafter"/>
</dbReference>
<gene>
    <name evidence="2" type="primary">rbfA</name>
    <name evidence="3" type="ORF">SAMN02745219_00308</name>
</gene>
<name>A0A1M6B4Y1_9FIRM</name>
<dbReference type="Pfam" id="PF02033">
    <property type="entry name" value="RBFA"/>
    <property type="match status" value="1"/>
</dbReference>
<comment type="subcellular location">
    <subcellularLocation>
        <location evidence="2">Cytoplasm</location>
    </subcellularLocation>
</comment>
<dbReference type="PROSITE" id="PS01319">
    <property type="entry name" value="RBFA"/>
    <property type="match status" value="1"/>
</dbReference>
<proteinExistence type="inferred from homology"/>
<dbReference type="OrthoDB" id="307788at2"/>
<protein>
    <recommendedName>
        <fullName evidence="2">Ribosome-binding factor A</fullName>
    </recommendedName>
</protein>
<dbReference type="InterPro" id="IPR000238">
    <property type="entry name" value="RbfA"/>
</dbReference>
<dbReference type="HAMAP" id="MF_00003">
    <property type="entry name" value="RbfA"/>
    <property type="match status" value="1"/>
</dbReference>
<organism evidence="3 4">
    <name type="scientific">Desulfofundulus thermosubterraneus DSM 16057</name>
    <dbReference type="NCBI Taxonomy" id="1121432"/>
    <lineage>
        <taxon>Bacteria</taxon>
        <taxon>Bacillati</taxon>
        <taxon>Bacillota</taxon>
        <taxon>Clostridia</taxon>
        <taxon>Eubacteriales</taxon>
        <taxon>Peptococcaceae</taxon>
        <taxon>Desulfofundulus</taxon>
    </lineage>
</organism>
<accession>A0A1M6B4Y1</accession>
<keyword evidence="1 2" id="KW-0690">Ribosome biogenesis</keyword>
<comment type="function">
    <text evidence="2">One of several proteins that assist in the late maturation steps of the functional core of the 30S ribosomal subunit. Associates with free 30S ribosomal subunits (but not with 30S subunits that are part of 70S ribosomes or polysomes). Required for efficient processing of 16S rRNA. May interact with the 5'-terminal helix region of 16S rRNA.</text>
</comment>
<dbReference type="GO" id="GO:0043024">
    <property type="term" value="F:ribosomal small subunit binding"/>
    <property type="evidence" value="ECO:0007669"/>
    <property type="project" value="TreeGrafter"/>
</dbReference>
<sequence length="119" mass="13632">MPYRPERLAEIIKKEVSDMLRDELKDPRIGFVTITGVEVSTDLRYARIFFSVLGSEEEAKASLEALNHARGYVRSELGRRIRLRYAPEISFKLDPSIQRGIRVMELLHDVKERGAAGDD</sequence>
<dbReference type="InterPro" id="IPR023799">
    <property type="entry name" value="RbfA_dom_sf"/>
</dbReference>